<dbReference type="Pfam" id="PF07510">
    <property type="entry name" value="GmrSD_C"/>
    <property type="match status" value="1"/>
</dbReference>
<evidence type="ECO:0000259" key="1">
    <source>
        <dbReference type="Pfam" id="PF07510"/>
    </source>
</evidence>
<dbReference type="InterPro" id="IPR011089">
    <property type="entry name" value="GmrSD_C"/>
</dbReference>
<dbReference type="Pfam" id="PF18899">
    <property type="entry name" value="DUF5655"/>
    <property type="match status" value="1"/>
</dbReference>
<dbReference type="AlphaFoldDB" id="A0A975L725"/>
<feature type="domain" description="DUF5655" evidence="2">
    <location>
        <begin position="433"/>
        <end position="533"/>
    </location>
</feature>
<dbReference type="Proteomes" id="UP000682416">
    <property type="component" value="Chromosome"/>
</dbReference>
<gene>
    <name evidence="3" type="ORF">KGD82_20205</name>
</gene>
<sequence length="538" mass="61730">MSNNHQRFLDHLTKPSTNLGDVCRGLAKLVVVDIRLDRTSDNPQLIFESMNSTGLQLSQADLIRNFVLMGQAPPVQEKLYNTYWRPMETDFGQAAYEKQFDDFVRHYLTVVTGEIPRFDNVYGAYKKHAQGFTSEGVEIEALVRELHAYAKRYCAVALGQEDDKLLAAAFQDLREIKADVVYPLLLELYTDYEHGLLDRDDLVSIVEMVTSYIFRRAVCRVPTNSLNRTFSTFTKAIDKARYVESVQAHLLGLKSYRAFPSDEDFKDELTKANMYNFKRRSYLLRRLENFGRKEHVSIEDYTIEHILPQNEKLSAPWREDLGADWSQIQERCLHTLGNLTLTGYNSEYSDRPFVQKRDMEGGFRESPLRLNKGLSALESWNEETIRDRAERLAAQAVDIWPRPVRPEGFPDTGRPATESGYSIEDHPNLTGPPLLKLFEKFRSRVLALDGVVTETFLKRYIAYKAETNFVDVVAQSERLKLTLNMPFEVLHDERALAWDVTGKGKAGNGNVQVVLDSETNLDHVLGLVRQAYEYQVGE</sequence>
<evidence type="ECO:0000259" key="2">
    <source>
        <dbReference type="Pfam" id="PF18899"/>
    </source>
</evidence>
<accession>A0A975L725</accession>
<evidence type="ECO:0000313" key="4">
    <source>
        <dbReference type="Proteomes" id="UP000682416"/>
    </source>
</evidence>
<proteinExistence type="predicted"/>
<keyword evidence="4" id="KW-1185">Reference proteome</keyword>
<dbReference type="EMBL" id="CP074402">
    <property type="protein sequence ID" value="QVJ00789.1"/>
    <property type="molecule type" value="Genomic_DNA"/>
</dbReference>
<dbReference type="PANTHER" id="PTHR35149:SF2">
    <property type="entry name" value="DUF262 DOMAIN-CONTAINING PROTEIN"/>
    <property type="match status" value="1"/>
</dbReference>
<reference evidence="3" key="1">
    <citation type="submission" date="2021-05" db="EMBL/GenBank/DDBJ databases">
        <authorList>
            <person name="Kaiqin L."/>
            <person name="Jian G."/>
        </authorList>
    </citation>
    <scope>NUCLEOTIDE SEQUENCE</scope>
    <source>
        <strain evidence="3">HDS5</strain>
    </source>
</reference>
<feature type="domain" description="GmrSD restriction endonucleases C-terminal" evidence="1">
    <location>
        <begin position="260"/>
        <end position="394"/>
    </location>
</feature>
<organism evidence="3 4">
    <name type="scientific">Nocardiopsis eucommiae</name>
    <dbReference type="NCBI Taxonomy" id="2831970"/>
    <lineage>
        <taxon>Bacteria</taxon>
        <taxon>Bacillati</taxon>
        <taxon>Actinomycetota</taxon>
        <taxon>Actinomycetes</taxon>
        <taxon>Streptosporangiales</taxon>
        <taxon>Nocardiopsidaceae</taxon>
        <taxon>Nocardiopsis</taxon>
    </lineage>
</organism>
<dbReference type="PANTHER" id="PTHR35149">
    <property type="entry name" value="SLL5132 PROTEIN"/>
    <property type="match status" value="1"/>
</dbReference>
<dbReference type="InterPro" id="IPR043714">
    <property type="entry name" value="DUF5655"/>
</dbReference>
<protein>
    <submittedName>
        <fullName evidence="3">DUF1524 domain-containing protein</fullName>
    </submittedName>
</protein>
<dbReference type="KEGG" id="nec:KGD82_20205"/>
<evidence type="ECO:0000313" key="3">
    <source>
        <dbReference type="EMBL" id="QVJ00789.1"/>
    </source>
</evidence>
<name>A0A975L725_9ACTN</name>